<dbReference type="Pfam" id="PF00884">
    <property type="entry name" value="Sulfatase"/>
    <property type="match status" value="1"/>
</dbReference>
<dbReference type="InterPro" id="IPR024607">
    <property type="entry name" value="Sulfatase_CS"/>
</dbReference>
<reference evidence="8" key="1">
    <citation type="submission" date="2021-01" db="EMBL/GenBank/DDBJ databases">
        <authorList>
            <person name="Corre E."/>
            <person name="Pelletier E."/>
            <person name="Niang G."/>
            <person name="Scheremetjew M."/>
            <person name="Finn R."/>
            <person name="Kale V."/>
            <person name="Holt S."/>
            <person name="Cochrane G."/>
            <person name="Meng A."/>
            <person name="Brown T."/>
            <person name="Cohen L."/>
        </authorList>
    </citation>
    <scope>NUCLEOTIDE SEQUENCE</scope>
    <source>
        <strain evidence="8">CCMP1413</strain>
    </source>
</reference>
<dbReference type="EMBL" id="HBDZ01009021">
    <property type="protein sequence ID" value="CAD8241003.1"/>
    <property type="molecule type" value="Transcribed_RNA"/>
</dbReference>
<dbReference type="PANTHER" id="PTHR10342:SF274">
    <property type="entry name" value="ARYLSULFATASE B"/>
    <property type="match status" value="1"/>
</dbReference>
<organism evidence="8">
    <name type="scientific">Prasinoderma coloniale</name>
    <dbReference type="NCBI Taxonomy" id="156133"/>
    <lineage>
        <taxon>Eukaryota</taxon>
        <taxon>Viridiplantae</taxon>
        <taxon>Prasinodermophyta</taxon>
        <taxon>Prasinodermophyceae</taxon>
        <taxon>Prasinodermales</taxon>
        <taxon>Prasinodermaceae</taxon>
        <taxon>Prasinoderma</taxon>
    </lineage>
</organism>
<dbReference type="PROSITE" id="PS00523">
    <property type="entry name" value="SULFATASE_1"/>
    <property type="match status" value="1"/>
</dbReference>
<evidence type="ECO:0000256" key="3">
    <source>
        <dbReference type="ARBA" id="ARBA00022801"/>
    </source>
</evidence>
<dbReference type="InterPro" id="IPR017850">
    <property type="entry name" value="Alkaline_phosphatase_core_sf"/>
</dbReference>
<dbReference type="Gene3D" id="3.30.1120.10">
    <property type="match status" value="1"/>
</dbReference>
<proteinExistence type="inferred from homology"/>
<dbReference type="InterPro" id="IPR000917">
    <property type="entry name" value="Sulfatase_N"/>
</dbReference>
<keyword evidence="5" id="KW-0325">Glycoprotein</keyword>
<accession>A0A7R9Y2Z5</accession>
<keyword evidence="4" id="KW-0106">Calcium</keyword>
<dbReference type="PANTHER" id="PTHR10342">
    <property type="entry name" value="ARYLSULFATASE"/>
    <property type="match status" value="1"/>
</dbReference>
<evidence type="ECO:0000256" key="5">
    <source>
        <dbReference type="ARBA" id="ARBA00023180"/>
    </source>
</evidence>
<evidence type="ECO:0000256" key="4">
    <source>
        <dbReference type="ARBA" id="ARBA00022837"/>
    </source>
</evidence>
<dbReference type="CDD" id="cd16029">
    <property type="entry name" value="4-S"/>
    <property type="match status" value="1"/>
</dbReference>
<feature type="chain" id="PRO_5031371126" description="Sulfatase N-terminal domain-containing protein" evidence="6">
    <location>
        <begin position="22"/>
        <end position="572"/>
    </location>
</feature>
<feature type="domain" description="Sulfatase N-terminal" evidence="7">
    <location>
        <begin position="34"/>
        <end position="378"/>
    </location>
</feature>
<name>A0A7R9Y2Z5_9VIRI</name>
<protein>
    <recommendedName>
        <fullName evidence="7">Sulfatase N-terminal domain-containing protein</fullName>
    </recommendedName>
</protein>
<evidence type="ECO:0000259" key="7">
    <source>
        <dbReference type="Pfam" id="PF00884"/>
    </source>
</evidence>
<dbReference type="GO" id="GO:0008484">
    <property type="term" value="F:sulfuric ester hydrolase activity"/>
    <property type="evidence" value="ECO:0007669"/>
    <property type="project" value="InterPro"/>
</dbReference>
<keyword evidence="3" id="KW-0378">Hydrolase</keyword>
<dbReference type="InterPro" id="IPR047115">
    <property type="entry name" value="ARSB"/>
</dbReference>
<dbReference type="Gene3D" id="3.40.720.10">
    <property type="entry name" value="Alkaline Phosphatase, subunit A"/>
    <property type="match status" value="1"/>
</dbReference>
<sequence length="572" mass="61557">MNARAAIAALALAAAAATTASAPIADASAPAQPQHIVLIVADDLGWNDVGFHAGASGRTQVPTPNLDKLAARGVRLGSYFVQPTCSPTRSSIMTGRHVTHMGIYQPNLGPDNTRGVPFELPFLPEQLRALGFATHAVGKWHLGTFDRRLVPTGRGFDSFLGYYGGAEDYFSHEAINASDFHFDEGLELRPFMQAAGRYSTHLYAERAVKVIEDFARAKERRDAAATASQRRLRGVGASGGNDRLFLYLSWQAIHAPDQVPPEYEERFSKTISDKHRRTVAGMIACMDDAIGNVTAALDAEGMLDDTLVVFTTDNGGPAANFNKNMASNWPLRGMKRTLWQGGVRGTGFVSGAGLQKRGYTHEGLLHASDWYHTLLSAAAGPTENYAPPLGEGDPPFEPGDGVDAWHMLSTGSSSPRAEVLIEAHPPGEDEGVGQAILARVDDHSLLKLVLEKGSQAIVPTAEEPATGDGWYESGSDPSLYSHLVQCEQPPPVNAPDFCNATRLPCLFNLTADPCEYHDLSARLPHELATLMQRLAWYGARAVPSTTAVLPMCKDPIGDPTKPLNGSWMPVCL</sequence>
<evidence type="ECO:0000256" key="6">
    <source>
        <dbReference type="SAM" id="SignalP"/>
    </source>
</evidence>
<evidence type="ECO:0000313" key="8">
    <source>
        <dbReference type="EMBL" id="CAD8241003.1"/>
    </source>
</evidence>
<gene>
    <name evidence="8" type="ORF">PCOL08062_LOCUS6892</name>
</gene>
<dbReference type="GO" id="GO:0046872">
    <property type="term" value="F:metal ion binding"/>
    <property type="evidence" value="ECO:0007669"/>
    <property type="project" value="UniProtKB-KW"/>
</dbReference>
<evidence type="ECO:0000256" key="1">
    <source>
        <dbReference type="ARBA" id="ARBA00008779"/>
    </source>
</evidence>
<dbReference type="AlphaFoldDB" id="A0A7R9Y2Z5"/>
<keyword evidence="2" id="KW-0479">Metal-binding</keyword>
<keyword evidence="6" id="KW-0732">Signal</keyword>
<evidence type="ECO:0000256" key="2">
    <source>
        <dbReference type="ARBA" id="ARBA00022723"/>
    </source>
</evidence>
<feature type="signal peptide" evidence="6">
    <location>
        <begin position="1"/>
        <end position="21"/>
    </location>
</feature>
<dbReference type="SUPFAM" id="SSF53649">
    <property type="entry name" value="Alkaline phosphatase-like"/>
    <property type="match status" value="1"/>
</dbReference>
<comment type="similarity">
    <text evidence="1">Belongs to the sulfatase family.</text>
</comment>